<dbReference type="SMART" id="SM00387">
    <property type="entry name" value="HATPase_c"/>
    <property type="match status" value="1"/>
</dbReference>
<feature type="domain" description="Response regulatory" evidence="18">
    <location>
        <begin position="998"/>
        <end position="1118"/>
    </location>
</feature>
<dbReference type="InterPro" id="IPR011006">
    <property type="entry name" value="CheY-like_superfamily"/>
</dbReference>
<feature type="compositionally biased region" description="Low complexity" evidence="15">
    <location>
        <begin position="749"/>
        <end position="761"/>
    </location>
</feature>
<keyword evidence="12 16" id="KW-0472">Membrane</keyword>
<dbReference type="InterPro" id="IPR003661">
    <property type="entry name" value="HisK_dim/P_dom"/>
</dbReference>
<feature type="modified residue" description="4-aspartylphosphate" evidence="14">
    <location>
        <position position="1053"/>
    </location>
</feature>
<dbReference type="Pfam" id="PF00072">
    <property type="entry name" value="Response_reg"/>
    <property type="match status" value="1"/>
</dbReference>
<evidence type="ECO:0000259" key="17">
    <source>
        <dbReference type="PROSITE" id="PS50109"/>
    </source>
</evidence>
<keyword evidence="6 16" id="KW-0812">Transmembrane</keyword>
<comment type="subcellular location">
    <subcellularLocation>
        <location evidence="2">Membrane</location>
    </subcellularLocation>
</comment>
<dbReference type="Pfam" id="PF00512">
    <property type="entry name" value="HisKA"/>
    <property type="match status" value="1"/>
</dbReference>
<keyword evidence="5" id="KW-0808">Transferase</keyword>
<dbReference type="FunFam" id="1.10.287.130:FF:000004">
    <property type="entry name" value="Ethylene receptor 1"/>
    <property type="match status" value="1"/>
</dbReference>
<evidence type="ECO:0000256" key="13">
    <source>
        <dbReference type="ARBA" id="ARBA00023180"/>
    </source>
</evidence>
<evidence type="ECO:0000256" key="15">
    <source>
        <dbReference type="SAM" id="MobiDB-lite"/>
    </source>
</evidence>
<evidence type="ECO:0000256" key="2">
    <source>
        <dbReference type="ARBA" id="ARBA00004370"/>
    </source>
</evidence>
<dbReference type="InterPro" id="IPR004358">
    <property type="entry name" value="Sig_transdc_His_kin-like_C"/>
</dbReference>
<dbReference type="GO" id="GO:0000155">
    <property type="term" value="F:phosphorelay sensor kinase activity"/>
    <property type="evidence" value="ECO:0007669"/>
    <property type="project" value="InterPro"/>
</dbReference>
<keyword evidence="9" id="KW-0067">ATP-binding</keyword>
<evidence type="ECO:0000256" key="6">
    <source>
        <dbReference type="ARBA" id="ARBA00022692"/>
    </source>
</evidence>
<comment type="catalytic activity">
    <reaction evidence="1">
        <text>ATP + protein L-histidine = ADP + protein N-phospho-L-histidine.</text>
        <dbReference type="EC" id="2.7.13.3"/>
    </reaction>
</comment>
<dbReference type="Pfam" id="PF02518">
    <property type="entry name" value="HATPase_c"/>
    <property type="match status" value="1"/>
</dbReference>
<evidence type="ECO:0000259" key="18">
    <source>
        <dbReference type="PROSITE" id="PS50110"/>
    </source>
</evidence>
<dbReference type="GO" id="GO:0007234">
    <property type="term" value="P:osmosensory signaling via phosphorelay pathway"/>
    <property type="evidence" value="ECO:0007669"/>
    <property type="project" value="UniProtKB-ARBA"/>
</dbReference>
<evidence type="ECO:0000256" key="3">
    <source>
        <dbReference type="ARBA" id="ARBA00012438"/>
    </source>
</evidence>
<feature type="compositionally biased region" description="Low complexity" evidence="15">
    <location>
        <begin position="909"/>
        <end position="923"/>
    </location>
</feature>
<accession>A0A194V3N2</accession>
<evidence type="ECO:0000256" key="1">
    <source>
        <dbReference type="ARBA" id="ARBA00000085"/>
    </source>
</evidence>
<keyword evidence="8" id="KW-0418">Kinase</keyword>
<dbReference type="GO" id="GO:0005524">
    <property type="term" value="F:ATP binding"/>
    <property type="evidence" value="ECO:0007669"/>
    <property type="project" value="UniProtKB-KW"/>
</dbReference>
<evidence type="ECO:0000256" key="5">
    <source>
        <dbReference type="ARBA" id="ARBA00022679"/>
    </source>
</evidence>
<dbReference type="InterPro" id="IPR001789">
    <property type="entry name" value="Sig_transdc_resp-reg_receiver"/>
</dbReference>
<feature type="region of interest" description="Disordered" evidence="15">
    <location>
        <begin position="665"/>
        <end position="691"/>
    </location>
</feature>
<dbReference type="PRINTS" id="PR00344">
    <property type="entry name" value="BCTRLSENSOR"/>
</dbReference>
<feature type="transmembrane region" description="Helical" evidence="16">
    <location>
        <begin position="12"/>
        <end position="36"/>
    </location>
</feature>
<dbReference type="CDD" id="cd00082">
    <property type="entry name" value="HisKA"/>
    <property type="match status" value="1"/>
</dbReference>
<dbReference type="PROSITE" id="PS50109">
    <property type="entry name" value="HIS_KIN"/>
    <property type="match status" value="1"/>
</dbReference>
<evidence type="ECO:0000256" key="14">
    <source>
        <dbReference type="PROSITE-ProRule" id="PRU00169"/>
    </source>
</evidence>
<dbReference type="SMART" id="SM00388">
    <property type="entry name" value="HisKA"/>
    <property type="match status" value="1"/>
</dbReference>
<evidence type="ECO:0000256" key="9">
    <source>
        <dbReference type="ARBA" id="ARBA00022840"/>
    </source>
</evidence>
<evidence type="ECO:0000256" key="7">
    <source>
        <dbReference type="ARBA" id="ARBA00022741"/>
    </source>
</evidence>
<evidence type="ECO:0000256" key="4">
    <source>
        <dbReference type="ARBA" id="ARBA00022553"/>
    </source>
</evidence>
<feature type="compositionally biased region" description="Polar residues" evidence="15">
    <location>
        <begin position="770"/>
        <end position="785"/>
    </location>
</feature>
<keyword evidence="20" id="KW-1185">Reference proteome</keyword>
<keyword evidence="13" id="KW-0325">Glycoprotein</keyword>
<feature type="domain" description="Histidine kinase" evidence="17">
    <location>
        <begin position="566"/>
        <end position="903"/>
    </location>
</feature>
<dbReference type="AlphaFoldDB" id="A0A194V3N2"/>
<dbReference type="InterPro" id="IPR036097">
    <property type="entry name" value="HisK_dim/P_sf"/>
</dbReference>
<sequence length="1177" mass="128524">MRGHIRIAIREQLAVLVTLVVLLALAVVSVPTWIFVNNFVVGVQTDSLALTASLKATRISSEIELIETTCSTISTRILIQKAMSTYYEGNTSAANWDAATIDFQSALGSGNGNLYQVKVFSRNTTGPSYGLFNATGSTTPSIELPYENSAGYRPLLGDDDGGFPPSLYPNITYVDTGVPSKNHPSTNKFSAYAFPDVRLSQDEGLLLGPLVVNESFALVSLTIPIRSTTELGFILGYMTVVASGQELVEVVSSREGLGNTGVVLIIGPVSASNRFNSSEPASNATFKPPDLKAFGNIQVQFLLPPGTPPGGSNRHRDRIGHYAIPFSMKDYPAALTEFSKQIKTVNNASGNIWSTNEEKEHVSVGYARPQTPLVNWTVVVEQARSEATAPIKTLRSILLGCVFGTVGVVILLVFPCAHWGVLPIRRLKYATEKSMAPPGYQDELERFEAYEEGMMSGSTSKTSVKGFFAWLSWKLRRRRRRRLLTDTETSSARRRVFKIPGKVENRSHFVTDELTELTTVFNEMSDELLKQYTSLDQKVAERTQELEISKKAAEAANESKTLFIANISHELKTPLNGIMGMCAVCMEEDDIVRIKQSLKTLYKSGDLLLHLLEDLLSFSKNQIGHQISLEEREFRLGEIRSQILSIFDKQVREGRITLSADFVGGDPFDQPTGPERPGLERPGLEKKLPAIAGPQGLGRLKDMCLWGDQHRILQVLINLVSNSLKFTPAGGKVMVRIRCVGEVESNDGSRASSFSRTSSRPGRSRHRLGSGSQNSVSSKGASSAITQSQVQKGTALVINPADHKSNVQGMVMDNPATPPPSNAKTYIFEFEIEDTGPGIPEHMQQRVFEPFVQGDLGLSKKFGGTGLGLSICSQLATLMGGEISLRSTVGVGTTFIVRLPLKYTKDKPSSTASSSLRGSRPSSIAAEAELRRDSAGDVQPVEATKTTPVPGLDKQPRLVGLSQPFFAATKTKTAQSDEEKMAVINQAMERKGGQGKLRVLVADDNNTNIEVVSRMLKLEDVYDVTIAKDGQEAYELVKVNFERNERFDVIFMDIQMPNLDGLQSTRLIRKMGYNAPIVALTAFSDASNVKDCMDSGMNEFLAKPIRRPALKKVLQKFATIPEEPETASLLTKKTTPDRTPSESGVEKKDIGVVSATELPSTVEEGHNLNGVASHGEK</sequence>
<dbReference type="InterPro" id="IPR036890">
    <property type="entry name" value="HATPase_C_sf"/>
</dbReference>
<dbReference type="SUPFAM" id="SSF52172">
    <property type="entry name" value="CheY-like"/>
    <property type="match status" value="1"/>
</dbReference>
<dbReference type="CDD" id="cd17546">
    <property type="entry name" value="REC_hyHK_CKI1_RcsC-like"/>
    <property type="match status" value="1"/>
</dbReference>
<evidence type="ECO:0000256" key="16">
    <source>
        <dbReference type="SAM" id="Phobius"/>
    </source>
</evidence>
<proteinExistence type="predicted"/>
<keyword evidence="7" id="KW-0547">Nucleotide-binding</keyword>
<evidence type="ECO:0000313" key="20">
    <source>
        <dbReference type="Proteomes" id="UP000078576"/>
    </source>
</evidence>
<keyword evidence="11" id="KW-0902">Two-component regulatory system</keyword>
<feature type="compositionally biased region" description="Basic and acidic residues" evidence="15">
    <location>
        <begin position="677"/>
        <end position="688"/>
    </location>
</feature>
<organism evidence="19 20">
    <name type="scientific">Cytospora mali</name>
    <name type="common">Apple Valsa canker fungus</name>
    <name type="synonym">Valsa mali</name>
    <dbReference type="NCBI Taxonomy" id="578113"/>
    <lineage>
        <taxon>Eukaryota</taxon>
        <taxon>Fungi</taxon>
        <taxon>Dikarya</taxon>
        <taxon>Ascomycota</taxon>
        <taxon>Pezizomycotina</taxon>
        <taxon>Sordariomycetes</taxon>
        <taxon>Sordariomycetidae</taxon>
        <taxon>Diaporthales</taxon>
        <taxon>Cytosporaceae</taxon>
        <taxon>Cytospora</taxon>
    </lineage>
</organism>
<feature type="region of interest" description="Disordered" evidence="15">
    <location>
        <begin position="1125"/>
        <end position="1177"/>
    </location>
</feature>
<gene>
    <name evidence="19" type="ORF">VP1G_05794</name>
</gene>
<dbReference type="GO" id="GO:0005886">
    <property type="term" value="C:plasma membrane"/>
    <property type="evidence" value="ECO:0007669"/>
    <property type="project" value="TreeGrafter"/>
</dbReference>
<keyword evidence="4 14" id="KW-0597">Phosphoprotein</keyword>
<dbReference type="FunFam" id="3.40.50.2300:FF:000289">
    <property type="entry name" value="Osmosensing histidine protein kinase SLN1"/>
    <property type="match status" value="1"/>
</dbReference>
<name>A0A194V3N2_CYTMA</name>
<dbReference type="EC" id="2.7.13.3" evidence="3"/>
<dbReference type="Gene3D" id="1.10.287.130">
    <property type="match status" value="1"/>
</dbReference>
<evidence type="ECO:0000313" key="19">
    <source>
        <dbReference type="EMBL" id="KUI58513.1"/>
    </source>
</evidence>
<dbReference type="PANTHER" id="PTHR43047:SF72">
    <property type="entry name" value="OSMOSENSING HISTIDINE PROTEIN KINASE SLN1"/>
    <property type="match status" value="1"/>
</dbReference>
<dbReference type="GO" id="GO:0009927">
    <property type="term" value="F:histidine phosphotransfer kinase activity"/>
    <property type="evidence" value="ECO:0007669"/>
    <property type="project" value="TreeGrafter"/>
</dbReference>
<dbReference type="SUPFAM" id="SSF47384">
    <property type="entry name" value="Homodimeric domain of signal transducing histidine kinase"/>
    <property type="match status" value="1"/>
</dbReference>
<evidence type="ECO:0000256" key="11">
    <source>
        <dbReference type="ARBA" id="ARBA00023012"/>
    </source>
</evidence>
<feature type="region of interest" description="Disordered" evidence="15">
    <location>
        <begin position="746"/>
        <end position="785"/>
    </location>
</feature>
<dbReference type="CDD" id="cd16922">
    <property type="entry name" value="HATPase_EvgS-ArcB-TorS-like"/>
    <property type="match status" value="1"/>
</dbReference>
<feature type="compositionally biased region" description="Basic and acidic residues" evidence="15">
    <location>
        <begin position="1134"/>
        <end position="1150"/>
    </location>
</feature>
<reference evidence="20" key="1">
    <citation type="submission" date="2014-12" db="EMBL/GenBank/DDBJ databases">
        <title>Genome Sequence of Valsa Canker Pathogens Uncovers a Specific Adaption of Colonization on Woody Bark.</title>
        <authorList>
            <person name="Yin Z."/>
            <person name="Liu H."/>
            <person name="Gao X."/>
            <person name="Li Z."/>
            <person name="Song N."/>
            <person name="Ke X."/>
            <person name="Dai Q."/>
            <person name="Wu Y."/>
            <person name="Sun Y."/>
            <person name="Xu J.-R."/>
            <person name="Kang Z.K."/>
            <person name="Wang L."/>
            <person name="Huang L."/>
        </authorList>
    </citation>
    <scope>NUCLEOTIDE SEQUENCE [LARGE SCALE GENOMIC DNA]</scope>
    <source>
        <strain evidence="20">SXYL134</strain>
    </source>
</reference>
<evidence type="ECO:0000256" key="10">
    <source>
        <dbReference type="ARBA" id="ARBA00022989"/>
    </source>
</evidence>
<dbReference type="Gene3D" id="3.30.565.10">
    <property type="entry name" value="Histidine kinase-like ATPase, C-terminal domain"/>
    <property type="match status" value="1"/>
</dbReference>
<dbReference type="Gene3D" id="3.40.50.2300">
    <property type="match status" value="1"/>
</dbReference>
<dbReference type="Proteomes" id="UP000078576">
    <property type="component" value="Unassembled WGS sequence"/>
</dbReference>
<dbReference type="STRING" id="694573.A0A194V3N2"/>
<protein>
    <recommendedName>
        <fullName evidence="3">histidine kinase</fullName>
        <ecNumber evidence="3">2.7.13.3</ecNumber>
    </recommendedName>
</protein>
<dbReference type="InterPro" id="IPR005467">
    <property type="entry name" value="His_kinase_dom"/>
</dbReference>
<feature type="region of interest" description="Disordered" evidence="15">
    <location>
        <begin position="905"/>
        <end position="955"/>
    </location>
</feature>
<dbReference type="SUPFAM" id="SSF55874">
    <property type="entry name" value="ATPase domain of HSP90 chaperone/DNA topoisomerase II/histidine kinase"/>
    <property type="match status" value="1"/>
</dbReference>
<dbReference type="EMBL" id="KN714714">
    <property type="protein sequence ID" value="KUI58513.1"/>
    <property type="molecule type" value="Genomic_DNA"/>
</dbReference>
<dbReference type="InterPro" id="IPR003594">
    <property type="entry name" value="HATPase_dom"/>
</dbReference>
<dbReference type="PROSITE" id="PS50110">
    <property type="entry name" value="RESPONSE_REGULATORY"/>
    <property type="match status" value="1"/>
</dbReference>
<evidence type="ECO:0000256" key="8">
    <source>
        <dbReference type="ARBA" id="ARBA00022777"/>
    </source>
</evidence>
<keyword evidence="10 16" id="KW-1133">Transmembrane helix</keyword>
<dbReference type="PANTHER" id="PTHR43047">
    <property type="entry name" value="TWO-COMPONENT HISTIDINE PROTEIN KINASE"/>
    <property type="match status" value="1"/>
</dbReference>
<dbReference type="SMART" id="SM00448">
    <property type="entry name" value="REC"/>
    <property type="match status" value="1"/>
</dbReference>
<dbReference type="OrthoDB" id="60033at2759"/>
<evidence type="ECO:0000256" key="12">
    <source>
        <dbReference type="ARBA" id="ARBA00023136"/>
    </source>
</evidence>